<protein>
    <submittedName>
        <fullName evidence="1">Uncharacterized protein</fullName>
    </submittedName>
</protein>
<gene>
    <name evidence="1" type="ORF">L1987_49265</name>
</gene>
<dbReference type="Proteomes" id="UP001056120">
    <property type="component" value="Linkage Group LG16"/>
</dbReference>
<evidence type="ECO:0000313" key="1">
    <source>
        <dbReference type="EMBL" id="KAI3774705.1"/>
    </source>
</evidence>
<organism evidence="1 2">
    <name type="scientific">Smallanthus sonchifolius</name>
    <dbReference type="NCBI Taxonomy" id="185202"/>
    <lineage>
        <taxon>Eukaryota</taxon>
        <taxon>Viridiplantae</taxon>
        <taxon>Streptophyta</taxon>
        <taxon>Embryophyta</taxon>
        <taxon>Tracheophyta</taxon>
        <taxon>Spermatophyta</taxon>
        <taxon>Magnoliopsida</taxon>
        <taxon>eudicotyledons</taxon>
        <taxon>Gunneridae</taxon>
        <taxon>Pentapetalae</taxon>
        <taxon>asterids</taxon>
        <taxon>campanulids</taxon>
        <taxon>Asterales</taxon>
        <taxon>Asteraceae</taxon>
        <taxon>Asteroideae</taxon>
        <taxon>Heliantheae alliance</taxon>
        <taxon>Millerieae</taxon>
        <taxon>Smallanthus</taxon>
    </lineage>
</organism>
<comment type="caution">
    <text evidence="1">The sequence shown here is derived from an EMBL/GenBank/DDBJ whole genome shotgun (WGS) entry which is preliminary data.</text>
</comment>
<name>A0ACB9FU97_9ASTR</name>
<reference evidence="2" key="1">
    <citation type="journal article" date="2022" name="Mol. Ecol. Resour.">
        <title>The genomes of chicory, endive, great burdock and yacon provide insights into Asteraceae palaeo-polyploidization history and plant inulin production.</title>
        <authorList>
            <person name="Fan W."/>
            <person name="Wang S."/>
            <person name="Wang H."/>
            <person name="Wang A."/>
            <person name="Jiang F."/>
            <person name="Liu H."/>
            <person name="Zhao H."/>
            <person name="Xu D."/>
            <person name="Zhang Y."/>
        </authorList>
    </citation>
    <scope>NUCLEOTIDE SEQUENCE [LARGE SCALE GENOMIC DNA]</scope>
    <source>
        <strain evidence="2">cv. Yunnan</strain>
    </source>
</reference>
<proteinExistence type="predicted"/>
<sequence>MNLSSYTTAAESHHHYPPQSKTVNYSSSNRLAQSIHLSYCYSSPPELSESEGNSVSQPAHAPSLFERVTSFKFCYNETAFPVETDQISNSPGDLDEGDGF</sequence>
<keyword evidence="2" id="KW-1185">Reference proteome</keyword>
<evidence type="ECO:0000313" key="2">
    <source>
        <dbReference type="Proteomes" id="UP001056120"/>
    </source>
</evidence>
<accession>A0ACB9FU97</accession>
<dbReference type="EMBL" id="CM042033">
    <property type="protein sequence ID" value="KAI3774705.1"/>
    <property type="molecule type" value="Genomic_DNA"/>
</dbReference>
<reference evidence="1 2" key="2">
    <citation type="journal article" date="2022" name="Mol. Ecol. Resour.">
        <title>The genomes of chicory, endive, great burdock and yacon provide insights into Asteraceae paleo-polyploidization history and plant inulin production.</title>
        <authorList>
            <person name="Fan W."/>
            <person name="Wang S."/>
            <person name="Wang H."/>
            <person name="Wang A."/>
            <person name="Jiang F."/>
            <person name="Liu H."/>
            <person name="Zhao H."/>
            <person name="Xu D."/>
            <person name="Zhang Y."/>
        </authorList>
    </citation>
    <scope>NUCLEOTIDE SEQUENCE [LARGE SCALE GENOMIC DNA]</scope>
    <source>
        <strain evidence="2">cv. Yunnan</strain>
        <tissue evidence="1">Leaves</tissue>
    </source>
</reference>